<evidence type="ECO:0008006" key="3">
    <source>
        <dbReference type="Google" id="ProtNLM"/>
    </source>
</evidence>
<name>A0AAD9S0Z1_PHOAM</name>
<protein>
    <recommendedName>
        <fullName evidence="3">Aminoglycoside phosphotransferase domain-containing protein</fullName>
    </recommendedName>
</protein>
<evidence type="ECO:0000313" key="2">
    <source>
        <dbReference type="Proteomes" id="UP001265746"/>
    </source>
</evidence>
<sequence length="502" mass="57475">MYKGRQNFDDVAWDKSDAAEEESEKKLRKESFCCRVEAFVTEKCGKPAKILSIITGGLNIHYRIRFEEEDSSSSDIMVRVPWPAAAQFPDEKVDYEAAAAKYSRANTRIPVAQVLHYGQGSSIGPFLMLCRIENRGNLTRPLCVPDRDPALTPALNPKLPESKLRSLWGIMASCLLELAKPTLSRIGSLLEVDGSIRVAGRPLTFNMSSMVQLGNIPAAVFPAKDTTFATADEWYVQLATMHLAQLIFQRNDLVSDEDDCRNKYVSRQLFLMLAKRGHLSTFGFAQDNWSAFAKAATRPRFPAPNGSNPFRLWCDDFRPSNALLDRAEDDKLAAMIDWELTYAAPAQFVLDPPWWLLFETPEMWKPGGVGEWSKAYEPQLEIWLKAVEDQEDGTAFLDGLPLSAHMKESWETGRFWLNYAARKSWAFDAVFWTFLDERFFGSRDPEVLDKELWQTRLHLLSQEEQQTMELFVKRKMDESRDRILVEWDPAEVRRRLAELSFD</sequence>
<evidence type="ECO:0000313" key="1">
    <source>
        <dbReference type="EMBL" id="KAK2596046.1"/>
    </source>
</evidence>
<dbReference type="PANTHER" id="PTHR21310">
    <property type="entry name" value="AMINOGLYCOSIDE PHOSPHOTRANSFERASE-RELATED-RELATED"/>
    <property type="match status" value="1"/>
</dbReference>
<keyword evidence="2" id="KW-1185">Reference proteome</keyword>
<reference evidence="1" key="1">
    <citation type="submission" date="2023-06" db="EMBL/GenBank/DDBJ databases">
        <authorList>
            <person name="Noh H."/>
        </authorList>
    </citation>
    <scope>NUCLEOTIDE SEQUENCE</scope>
    <source>
        <strain evidence="1">DUCC20226</strain>
    </source>
</reference>
<gene>
    <name evidence="1" type="ORF">N8I77_013554</name>
</gene>
<dbReference type="AlphaFoldDB" id="A0AAD9S0Z1"/>
<dbReference type="SUPFAM" id="SSF56112">
    <property type="entry name" value="Protein kinase-like (PK-like)"/>
    <property type="match status" value="1"/>
</dbReference>
<dbReference type="InterPro" id="IPR011009">
    <property type="entry name" value="Kinase-like_dom_sf"/>
</dbReference>
<dbReference type="PANTHER" id="PTHR21310:SF37">
    <property type="entry name" value="AMINOGLYCOSIDE PHOSPHOTRANSFERASE DOMAIN-CONTAINING PROTEIN"/>
    <property type="match status" value="1"/>
</dbReference>
<accession>A0AAD9S0Z1</accession>
<comment type="caution">
    <text evidence="1">The sequence shown here is derived from an EMBL/GenBank/DDBJ whole genome shotgun (WGS) entry which is preliminary data.</text>
</comment>
<proteinExistence type="predicted"/>
<dbReference type="Proteomes" id="UP001265746">
    <property type="component" value="Unassembled WGS sequence"/>
</dbReference>
<dbReference type="EMBL" id="JAUJFL010000012">
    <property type="protein sequence ID" value="KAK2596046.1"/>
    <property type="molecule type" value="Genomic_DNA"/>
</dbReference>
<dbReference type="InterPro" id="IPR051678">
    <property type="entry name" value="AGP_Transferase"/>
</dbReference>
<organism evidence="1 2">
    <name type="scientific">Phomopsis amygdali</name>
    <name type="common">Fusicoccum amygdali</name>
    <dbReference type="NCBI Taxonomy" id="1214568"/>
    <lineage>
        <taxon>Eukaryota</taxon>
        <taxon>Fungi</taxon>
        <taxon>Dikarya</taxon>
        <taxon>Ascomycota</taxon>
        <taxon>Pezizomycotina</taxon>
        <taxon>Sordariomycetes</taxon>
        <taxon>Sordariomycetidae</taxon>
        <taxon>Diaporthales</taxon>
        <taxon>Diaporthaceae</taxon>
        <taxon>Diaporthe</taxon>
    </lineage>
</organism>